<name>A0A1D6PX17_MAIZE</name>
<sequence length="136" mass="15257">MYLPKTMLPCQNCFLFLLKQHRGFMFGVLADMDMAKAFRKAGESRGHDAGRQVGRGGLPLLTILLCLPQPSVVASPALAALYLSISSSMVLHARTASSIIIIGQQTSRAEHMHAMHVGRRTRWWRGRRACRAQRRR</sequence>
<organism evidence="1">
    <name type="scientific">Zea mays</name>
    <name type="common">Maize</name>
    <dbReference type="NCBI Taxonomy" id="4577"/>
    <lineage>
        <taxon>Eukaryota</taxon>
        <taxon>Viridiplantae</taxon>
        <taxon>Streptophyta</taxon>
        <taxon>Embryophyta</taxon>
        <taxon>Tracheophyta</taxon>
        <taxon>Spermatophyta</taxon>
        <taxon>Magnoliopsida</taxon>
        <taxon>Liliopsida</taxon>
        <taxon>Poales</taxon>
        <taxon>Poaceae</taxon>
        <taxon>PACMAD clade</taxon>
        <taxon>Panicoideae</taxon>
        <taxon>Andropogonodae</taxon>
        <taxon>Andropogoneae</taxon>
        <taxon>Tripsacinae</taxon>
        <taxon>Zea</taxon>
    </lineage>
</organism>
<evidence type="ECO:0000313" key="1">
    <source>
        <dbReference type="EMBL" id="AQK51077.1"/>
    </source>
</evidence>
<reference evidence="1" key="1">
    <citation type="submission" date="2015-12" db="EMBL/GenBank/DDBJ databases">
        <title>Update maize B73 reference genome by single molecule sequencing technologies.</title>
        <authorList>
            <consortium name="Maize Genome Sequencing Project"/>
            <person name="Ware D."/>
        </authorList>
    </citation>
    <scope>NUCLEOTIDE SEQUENCE</scope>
    <source>
        <tissue evidence="1">Seedling</tissue>
    </source>
</reference>
<gene>
    <name evidence="1" type="ORF">ZEAMMB73_Zm00001d049691</name>
</gene>
<dbReference type="AlphaFoldDB" id="A0A1D6PX17"/>
<dbReference type="EMBL" id="CM000780">
    <property type="protein sequence ID" value="AQK51077.1"/>
    <property type="molecule type" value="Genomic_DNA"/>
</dbReference>
<protein>
    <submittedName>
        <fullName evidence="1">Succinate dehydrogenase subunit 6 mitochondrial</fullName>
    </submittedName>
</protein>
<proteinExistence type="predicted"/>
<accession>A0A1D6PX17</accession>